<feature type="transmembrane region" description="Helical" evidence="1">
    <location>
        <begin position="86"/>
        <end position="106"/>
    </location>
</feature>
<dbReference type="EMBL" id="BLAF01000043">
    <property type="protein sequence ID" value="GES23679.1"/>
    <property type="molecule type" value="Genomic_DNA"/>
</dbReference>
<accession>A0A5M3XUI7</accession>
<evidence type="ECO:0000313" key="3">
    <source>
        <dbReference type="Proteomes" id="UP000377595"/>
    </source>
</evidence>
<dbReference type="AlphaFoldDB" id="A0A5M3XUI7"/>
<dbReference type="Pfam" id="PF19865">
    <property type="entry name" value="DUF6338"/>
    <property type="match status" value="1"/>
</dbReference>
<keyword evidence="1" id="KW-1133">Transmembrane helix</keyword>
<proteinExistence type="predicted"/>
<evidence type="ECO:0000313" key="2">
    <source>
        <dbReference type="EMBL" id="GES23679.1"/>
    </source>
</evidence>
<organism evidence="2 3">
    <name type="scientific">Acrocarpospora pleiomorpha</name>
    <dbReference type="NCBI Taxonomy" id="90975"/>
    <lineage>
        <taxon>Bacteria</taxon>
        <taxon>Bacillati</taxon>
        <taxon>Actinomycetota</taxon>
        <taxon>Actinomycetes</taxon>
        <taxon>Streptosporangiales</taxon>
        <taxon>Streptosporangiaceae</taxon>
        <taxon>Acrocarpospora</taxon>
    </lineage>
</organism>
<dbReference type="Proteomes" id="UP000377595">
    <property type="component" value="Unassembled WGS sequence"/>
</dbReference>
<name>A0A5M3XUI7_9ACTN</name>
<comment type="caution">
    <text evidence="2">The sequence shown here is derived from an EMBL/GenBank/DDBJ whole genome shotgun (WGS) entry which is preliminary data.</text>
</comment>
<keyword evidence="3" id="KW-1185">Reference proteome</keyword>
<dbReference type="RefSeq" id="WP_281361631.1">
    <property type="nucleotide sequence ID" value="NZ_BAAAHM010000027.1"/>
</dbReference>
<feature type="transmembrane region" description="Helical" evidence="1">
    <location>
        <begin position="44"/>
        <end position="62"/>
    </location>
</feature>
<keyword evidence="1" id="KW-0472">Membrane</keyword>
<reference evidence="2 3" key="1">
    <citation type="submission" date="2019-10" db="EMBL/GenBank/DDBJ databases">
        <title>Whole genome shotgun sequence of Acrocarpospora pleiomorpha NBRC 16267.</title>
        <authorList>
            <person name="Ichikawa N."/>
            <person name="Kimura A."/>
            <person name="Kitahashi Y."/>
            <person name="Komaki H."/>
            <person name="Oguchi A."/>
        </authorList>
    </citation>
    <scope>NUCLEOTIDE SEQUENCE [LARGE SCALE GENOMIC DNA]</scope>
    <source>
        <strain evidence="2 3">NBRC 16267</strain>
    </source>
</reference>
<protein>
    <submittedName>
        <fullName evidence="2">Uncharacterized protein</fullName>
    </submittedName>
</protein>
<keyword evidence="1" id="KW-0812">Transmembrane</keyword>
<evidence type="ECO:0000256" key="1">
    <source>
        <dbReference type="SAM" id="Phobius"/>
    </source>
</evidence>
<dbReference type="InterPro" id="IPR045919">
    <property type="entry name" value="DUF6338"/>
</dbReference>
<sequence length="241" mass="26421">MPTSLSGLLLFVVLLLPGFVYTVIRERFGVERKLPALRETASAVAISVFTELGVLIATWPLWSRALDVDRLIKEPQKYFEARPGLLTMWFLGLLLLATAVAFALALPKLRARRPLRWVAGPFPHPSTSSAWWTLFEDYPNRKVPPQASHIYVGCTLEDGSYIDGLLSSFNSLSEDAPDRDLILLAPIRHRGATSEEIKEHSASAVCISARRIVTMFITYPPSPPPATCPAPAVGAAESSAP</sequence>
<feature type="transmembrane region" description="Helical" evidence="1">
    <location>
        <begin position="6"/>
        <end position="24"/>
    </location>
</feature>
<gene>
    <name evidence="2" type="ORF">Aple_065780</name>
</gene>